<proteinExistence type="predicted"/>
<dbReference type="AlphaFoldDB" id="A0A9P0PD87"/>
<name>A0A9P0PD87_ACAOB</name>
<reference evidence="1" key="1">
    <citation type="submission" date="2022-03" db="EMBL/GenBank/DDBJ databases">
        <authorList>
            <person name="Sayadi A."/>
        </authorList>
    </citation>
    <scope>NUCLEOTIDE SEQUENCE</scope>
</reference>
<comment type="caution">
    <text evidence="1">The sequence shown here is derived from an EMBL/GenBank/DDBJ whole genome shotgun (WGS) entry which is preliminary data.</text>
</comment>
<keyword evidence="2" id="KW-1185">Reference proteome</keyword>
<accession>A0A9P0PD87</accession>
<dbReference type="Proteomes" id="UP001152888">
    <property type="component" value="Unassembled WGS sequence"/>
</dbReference>
<evidence type="ECO:0000313" key="1">
    <source>
        <dbReference type="EMBL" id="CAH1977865.1"/>
    </source>
</evidence>
<protein>
    <submittedName>
        <fullName evidence="1">Uncharacterized protein</fullName>
    </submittedName>
</protein>
<sequence>MLYILERDWIEYFKLNFKSAVTSEIHPQVFMSINPYICLANDTTYTRRVFTTIIVTMTARSDIEDLEDLQDLKDHLDHLDHQVRQALHLRPPVPLTTFLCLQLSLYGDHQWRGNQGFLAFREFQETGYQVYLDSTDFQAGRATWAKLL</sequence>
<gene>
    <name evidence="1" type="ORF">ACAOBT_LOCUS12930</name>
</gene>
<dbReference type="EMBL" id="CAKOFQ010006866">
    <property type="protein sequence ID" value="CAH1977865.1"/>
    <property type="molecule type" value="Genomic_DNA"/>
</dbReference>
<evidence type="ECO:0000313" key="2">
    <source>
        <dbReference type="Proteomes" id="UP001152888"/>
    </source>
</evidence>
<organism evidence="1 2">
    <name type="scientific">Acanthoscelides obtectus</name>
    <name type="common">Bean weevil</name>
    <name type="synonym">Bruchus obtectus</name>
    <dbReference type="NCBI Taxonomy" id="200917"/>
    <lineage>
        <taxon>Eukaryota</taxon>
        <taxon>Metazoa</taxon>
        <taxon>Ecdysozoa</taxon>
        <taxon>Arthropoda</taxon>
        <taxon>Hexapoda</taxon>
        <taxon>Insecta</taxon>
        <taxon>Pterygota</taxon>
        <taxon>Neoptera</taxon>
        <taxon>Endopterygota</taxon>
        <taxon>Coleoptera</taxon>
        <taxon>Polyphaga</taxon>
        <taxon>Cucujiformia</taxon>
        <taxon>Chrysomeloidea</taxon>
        <taxon>Chrysomelidae</taxon>
        <taxon>Bruchinae</taxon>
        <taxon>Bruchini</taxon>
        <taxon>Acanthoscelides</taxon>
    </lineage>
</organism>